<dbReference type="GO" id="GO:0002949">
    <property type="term" value="P:tRNA threonylcarbamoyladenosine modification"/>
    <property type="evidence" value="ECO:0007669"/>
    <property type="project" value="InterPro"/>
</dbReference>
<evidence type="ECO:0000256" key="10">
    <source>
        <dbReference type="ARBA" id="ARBA00032441"/>
    </source>
</evidence>
<name>A0A644UA76_9ZZZZ</name>
<evidence type="ECO:0000256" key="4">
    <source>
        <dbReference type="ARBA" id="ARBA00022490"/>
    </source>
</evidence>
<evidence type="ECO:0000256" key="3">
    <source>
        <dbReference type="ARBA" id="ARBA00019010"/>
    </source>
</evidence>
<dbReference type="GO" id="GO:0005737">
    <property type="term" value="C:cytoplasm"/>
    <property type="evidence" value="ECO:0007669"/>
    <property type="project" value="UniProtKB-SubCell"/>
</dbReference>
<accession>A0A644UA76</accession>
<organism evidence="11">
    <name type="scientific">bioreactor metagenome</name>
    <dbReference type="NCBI Taxonomy" id="1076179"/>
    <lineage>
        <taxon>unclassified sequences</taxon>
        <taxon>metagenomes</taxon>
        <taxon>ecological metagenomes</taxon>
    </lineage>
</organism>
<dbReference type="SUPFAM" id="SSF52540">
    <property type="entry name" value="P-loop containing nucleoside triphosphate hydrolases"/>
    <property type="match status" value="1"/>
</dbReference>
<gene>
    <name evidence="11" type="primary">tsaE_7</name>
    <name evidence="11" type="ORF">SDC9_21696</name>
</gene>
<keyword evidence="9" id="KW-0460">Magnesium</keyword>
<dbReference type="GO" id="GO:0046872">
    <property type="term" value="F:metal ion binding"/>
    <property type="evidence" value="ECO:0007669"/>
    <property type="project" value="UniProtKB-KW"/>
</dbReference>
<dbReference type="GO" id="GO:0005524">
    <property type="term" value="F:ATP binding"/>
    <property type="evidence" value="ECO:0007669"/>
    <property type="project" value="UniProtKB-KW"/>
</dbReference>
<dbReference type="AlphaFoldDB" id="A0A644UA76"/>
<evidence type="ECO:0000256" key="9">
    <source>
        <dbReference type="ARBA" id="ARBA00022842"/>
    </source>
</evidence>
<keyword evidence="5" id="KW-0819">tRNA processing</keyword>
<dbReference type="InterPro" id="IPR027417">
    <property type="entry name" value="P-loop_NTPase"/>
</dbReference>
<dbReference type="Gene3D" id="3.40.50.300">
    <property type="entry name" value="P-loop containing nucleotide triphosphate hydrolases"/>
    <property type="match status" value="1"/>
</dbReference>
<proteinExistence type="inferred from homology"/>
<evidence type="ECO:0000256" key="6">
    <source>
        <dbReference type="ARBA" id="ARBA00022723"/>
    </source>
</evidence>
<comment type="similarity">
    <text evidence="2">Belongs to the TsaE family.</text>
</comment>
<evidence type="ECO:0000256" key="2">
    <source>
        <dbReference type="ARBA" id="ARBA00007599"/>
    </source>
</evidence>
<evidence type="ECO:0000256" key="7">
    <source>
        <dbReference type="ARBA" id="ARBA00022741"/>
    </source>
</evidence>
<keyword evidence="8" id="KW-0067">ATP-binding</keyword>
<dbReference type="PANTHER" id="PTHR33540:SF2">
    <property type="entry name" value="TRNA THREONYLCARBAMOYLADENOSINE BIOSYNTHESIS PROTEIN TSAE"/>
    <property type="match status" value="1"/>
</dbReference>
<comment type="subcellular location">
    <subcellularLocation>
        <location evidence="1">Cytoplasm</location>
    </subcellularLocation>
</comment>
<dbReference type="Pfam" id="PF02367">
    <property type="entry name" value="TsaE"/>
    <property type="match status" value="1"/>
</dbReference>
<reference evidence="11" key="1">
    <citation type="submission" date="2019-08" db="EMBL/GenBank/DDBJ databases">
        <authorList>
            <person name="Kucharzyk K."/>
            <person name="Murdoch R.W."/>
            <person name="Higgins S."/>
            <person name="Loffler F."/>
        </authorList>
    </citation>
    <scope>NUCLEOTIDE SEQUENCE</scope>
</reference>
<dbReference type="NCBIfam" id="TIGR00150">
    <property type="entry name" value="T6A_YjeE"/>
    <property type="match status" value="1"/>
</dbReference>
<sequence length="145" mass="16738">MNKDYIQVKESELENIAKDFSIQLTAFFENNKRACIVFLKGDLGSGKTTFTKKLGKILGINETIISPTFILRKDYGKIIHVDGYRFEKEEEGKSLALDKELNDSGKVVLIEWPERFVEAINLKPDFILEFIYLNDEERNISIKTI</sequence>
<keyword evidence="7" id="KW-0547">Nucleotide-binding</keyword>
<evidence type="ECO:0000256" key="8">
    <source>
        <dbReference type="ARBA" id="ARBA00022840"/>
    </source>
</evidence>
<dbReference type="InterPro" id="IPR003442">
    <property type="entry name" value="T6A_TsaE"/>
</dbReference>
<evidence type="ECO:0000256" key="1">
    <source>
        <dbReference type="ARBA" id="ARBA00004496"/>
    </source>
</evidence>
<protein>
    <recommendedName>
        <fullName evidence="3">tRNA threonylcarbamoyladenosine biosynthesis protein TsaE</fullName>
    </recommendedName>
    <alternativeName>
        <fullName evidence="10">t(6)A37 threonylcarbamoyladenosine biosynthesis protein TsaE</fullName>
    </alternativeName>
</protein>
<dbReference type="PANTHER" id="PTHR33540">
    <property type="entry name" value="TRNA THREONYLCARBAMOYLADENOSINE BIOSYNTHESIS PROTEIN TSAE"/>
    <property type="match status" value="1"/>
</dbReference>
<evidence type="ECO:0000313" key="11">
    <source>
        <dbReference type="EMBL" id="MPL75858.1"/>
    </source>
</evidence>
<keyword evidence="6" id="KW-0479">Metal-binding</keyword>
<comment type="caution">
    <text evidence="11">The sequence shown here is derived from an EMBL/GenBank/DDBJ whole genome shotgun (WGS) entry which is preliminary data.</text>
</comment>
<keyword evidence="4" id="KW-0963">Cytoplasm</keyword>
<dbReference type="EMBL" id="VSSQ01000092">
    <property type="protein sequence ID" value="MPL75858.1"/>
    <property type="molecule type" value="Genomic_DNA"/>
</dbReference>
<evidence type="ECO:0000256" key="5">
    <source>
        <dbReference type="ARBA" id="ARBA00022694"/>
    </source>
</evidence>